<name>A0A7S1A1I6_NOCSC</name>
<dbReference type="EMBL" id="HBFQ01019628">
    <property type="protein sequence ID" value="CAD8839418.1"/>
    <property type="molecule type" value="Transcribed_RNA"/>
</dbReference>
<dbReference type="GO" id="GO:0016791">
    <property type="term" value="F:phosphatase activity"/>
    <property type="evidence" value="ECO:0007669"/>
    <property type="project" value="TreeGrafter"/>
</dbReference>
<gene>
    <name evidence="2" type="ORF">NSCI0253_LOCUS13766</name>
</gene>
<feature type="transmembrane region" description="Helical" evidence="1">
    <location>
        <begin position="62"/>
        <end position="82"/>
    </location>
</feature>
<protein>
    <submittedName>
        <fullName evidence="2">Uncharacterized protein</fullName>
    </submittedName>
</protein>
<dbReference type="SUPFAM" id="SSF53254">
    <property type="entry name" value="Phosphoglycerate mutase-like"/>
    <property type="match status" value="1"/>
</dbReference>
<dbReference type="PANTHER" id="PTHR48100:SF33">
    <property type="entry name" value="PEPTIDASE S54 RHOMBOID DOMAIN-CONTAINING PROTEIN"/>
    <property type="match status" value="1"/>
</dbReference>
<sequence length="415" mass="47098">MAQGVVMGATTGGRFDLMGSILQWLVAYPSVRSALDSVAASGTVKSLSSTFLGTQDVPPDTLLLTLIILWLSTYFFFLYCYVEKFRLLMWGWWYFVASRDKKTNKPTAESTIPVDAIRKKIVFIRHGESEWNAVFNKGSKLLLPVRFFRALIKEFLMIFEEDSLFFDSPLSKVGLQQAWELCIFFASSPRSTLDISDLESKTMDQLDTAEIVALVRGDIGKSVVVSSILKRSISTGLLCLSTRLLKTPVDDKMMLMTSCQEISRNVDTLSLSRPRALPKIPGSEGRLKDTGDFMSHFYANRLDKKHNEGNKTLKQTAMVRQDEFVKWVFNKDTKSDCIIVSGHSLWFREFFKSYLPLNSKHDAKTYKMVNCGVVAFDLYQCKANPRGKAVIKIRPESIQEVHGGFEVKRKKKKIH</sequence>
<dbReference type="PANTHER" id="PTHR48100">
    <property type="entry name" value="BROAD-SPECIFICITY PHOSPHATASE YOR283W-RELATED"/>
    <property type="match status" value="1"/>
</dbReference>
<organism evidence="2">
    <name type="scientific">Noctiluca scintillans</name>
    <name type="common">Sea sparkle</name>
    <name type="synonym">Red tide dinoflagellate</name>
    <dbReference type="NCBI Taxonomy" id="2966"/>
    <lineage>
        <taxon>Eukaryota</taxon>
        <taxon>Sar</taxon>
        <taxon>Alveolata</taxon>
        <taxon>Dinophyceae</taxon>
        <taxon>Noctilucales</taxon>
        <taxon>Noctilucaceae</taxon>
        <taxon>Noctiluca</taxon>
    </lineage>
</organism>
<keyword evidence="1" id="KW-0472">Membrane</keyword>
<dbReference type="InterPro" id="IPR029033">
    <property type="entry name" value="His_PPase_superfam"/>
</dbReference>
<keyword evidence="1" id="KW-0812">Transmembrane</keyword>
<proteinExistence type="predicted"/>
<reference evidence="2" key="1">
    <citation type="submission" date="2021-01" db="EMBL/GenBank/DDBJ databases">
        <authorList>
            <person name="Corre E."/>
            <person name="Pelletier E."/>
            <person name="Niang G."/>
            <person name="Scheremetjew M."/>
            <person name="Finn R."/>
            <person name="Kale V."/>
            <person name="Holt S."/>
            <person name="Cochrane G."/>
            <person name="Meng A."/>
            <person name="Brown T."/>
            <person name="Cohen L."/>
        </authorList>
    </citation>
    <scope>NUCLEOTIDE SEQUENCE</scope>
</reference>
<dbReference type="Gene3D" id="3.40.50.1240">
    <property type="entry name" value="Phosphoglycerate mutase-like"/>
    <property type="match status" value="1"/>
</dbReference>
<dbReference type="AlphaFoldDB" id="A0A7S1A1I6"/>
<evidence type="ECO:0000313" key="2">
    <source>
        <dbReference type="EMBL" id="CAD8839418.1"/>
    </source>
</evidence>
<dbReference type="InterPro" id="IPR050275">
    <property type="entry name" value="PGM_Phosphatase"/>
</dbReference>
<keyword evidence="1" id="KW-1133">Transmembrane helix</keyword>
<evidence type="ECO:0000256" key="1">
    <source>
        <dbReference type="SAM" id="Phobius"/>
    </source>
</evidence>
<dbReference type="GO" id="GO:0005829">
    <property type="term" value="C:cytosol"/>
    <property type="evidence" value="ECO:0007669"/>
    <property type="project" value="TreeGrafter"/>
</dbReference>
<accession>A0A7S1A1I6</accession>